<sequence>MRAEGKLKPDPLTGEPIFQASNGNWYDLSKADMAHNTDAVSWWNKTGRKFGAKSPEVRKWMLDSRNYTMDHYSLNRSAGARLGETYKPPLK</sequence>
<dbReference type="EMBL" id="JACGDA010000047">
    <property type="protein sequence ID" value="MBA6149584.1"/>
    <property type="molecule type" value="Genomic_DNA"/>
</dbReference>
<accession>A0A7W2LYU9</accession>
<organism evidence="1 2">
    <name type="scientific">Pseudomonas juntendi</name>
    <dbReference type="NCBI Taxonomy" id="2666183"/>
    <lineage>
        <taxon>Bacteria</taxon>
        <taxon>Pseudomonadati</taxon>
        <taxon>Pseudomonadota</taxon>
        <taxon>Gammaproteobacteria</taxon>
        <taxon>Pseudomonadales</taxon>
        <taxon>Pseudomonadaceae</taxon>
        <taxon>Pseudomonas</taxon>
    </lineage>
</organism>
<evidence type="ECO:0000313" key="2">
    <source>
        <dbReference type="Proteomes" id="UP000577346"/>
    </source>
</evidence>
<proteinExistence type="predicted"/>
<protein>
    <submittedName>
        <fullName evidence="1">Uncharacterized protein</fullName>
    </submittedName>
</protein>
<dbReference type="AlphaFoldDB" id="A0A7W2LYU9"/>
<comment type="caution">
    <text evidence="1">The sequence shown here is derived from an EMBL/GenBank/DDBJ whole genome shotgun (WGS) entry which is preliminary data.</text>
</comment>
<evidence type="ECO:0000313" key="1">
    <source>
        <dbReference type="EMBL" id="MBA6149584.1"/>
    </source>
</evidence>
<reference evidence="1 2" key="1">
    <citation type="submission" date="2020-07" db="EMBL/GenBank/DDBJ databases">
        <title>Diversity of carbapenemase encoding genes among Pseudomonas putida group clinical isolates in a tertiary Brazilian hospital.</title>
        <authorList>
            <person name="Alberto-Lei F."/>
            <person name="Nodari C.S."/>
            <person name="Streling A.P."/>
            <person name="Paulino J.T."/>
            <person name="Bessa-Neto F.O."/>
            <person name="Cayo R."/>
            <person name="Gales A.C."/>
        </authorList>
    </citation>
    <scope>NUCLEOTIDE SEQUENCE [LARGE SCALE GENOMIC DNA]</scope>
    <source>
        <strain evidence="1 2">11213</strain>
    </source>
</reference>
<gene>
    <name evidence="1" type="ORF">H4C15_19035</name>
</gene>
<dbReference type="Proteomes" id="UP000577346">
    <property type="component" value="Unassembled WGS sequence"/>
</dbReference>
<name>A0A7W2LYU9_9PSED</name>